<evidence type="ECO:0000256" key="1">
    <source>
        <dbReference type="SAM" id="MobiDB-lite"/>
    </source>
</evidence>
<accession>A0AAV7N1A9</accession>
<dbReference type="EMBL" id="JANPWB010000013">
    <property type="protein sequence ID" value="KAJ1109376.1"/>
    <property type="molecule type" value="Genomic_DNA"/>
</dbReference>
<reference evidence="2" key="1">
    <citation type="journal article" date="2022" name="bioRxiv">
        <title>Sequencing and chromosome-scale assembly of the giantPleurodeles waltlgenome.</title>
        <authorList>
            <person name="Brown T."/>
            <person name="Elewa A."/>
            <person name="Iarovenko S."/>
            <person name="Subramanian E."/>
            <person name="Araus A.J."/>
            <person name="Petzold A."/>
            <person name="Susuki M."/>
            <person name="Suzuki K.-i.T."/>
            <person name="Hayashi T."/>
            <person name="Toyoda A."/>
            <person name="Oliveira C."/>
            <person name="Osipova E."/>
            <person name="Leigh N.D."/>
            <person name="Simon A."/>
            <person name="Yun M.H."/>
        </authorList>
    </citation>
    <scope>NUCLEOTIDE SEQUENCE</scope>
    <source>
        <strain evidence="2">20211129_DDA</strain>
        <tissue evidence="2">Liver</tissue>
    </source>
</reference>
<gene>
    <name evidence="2" type="ORF">NDU88_006737</name>
</gene>
<name>A0AAV7N1A9_PLEWA</name>
<feature type="compositionally biased region" description="Pro residues" evidence="1">
    <location>
        <begin position="17"/>
        <end position="28"/>
    </location>
</feature>
<evidence type="ECO:0000313" key="3">
    <source>
        <dbReference type="Proteomes" id="UP001066276"/>
    </source>
</evidence>
<feature type="region of interest" description="Disordered" evidence="1">
    <location>
        <begin position="48"/>
        <end position="161"/>
    </location>
</feature>
<sequence>MEGDERGEGKEGLSPWTPTPPPLSPTPRRPLCLPDSWTSSLRRSRCLGASTLLPVTAASRVGPDRSRAPRRLHRSPFLGSHSPSIPSTAGGLELSASPSRITGLDQLFHPPLRSNGGKQTETNSRGARFPVTSWDPLFLTPNPPRHSPKRAGRSPLQPRCSRAPVLLSGGFGRHRPSGRAARNFCLAAAAQCSDKFRGAPSQSSARSSNAIRHLVRRWPPVIRAPQSGQRVRPVPPLVPREQQVPPGATDESGFQR</sequence>
<evidence type="ECO:0000313" key="2">
    <source>
        <dbReference type="EMBL" id="KAJ1109376.1"/>
    </source>
</evidence>
<proteinExistence type="predicted"/>
<dbReference type="Proteomes" id="UP001066276">
    <property type="component" value="Chromosome 9"/>
</dbReference>
<keyword evidence="3" id="KW-1185">Reference proteome</keyword>
<feature type="compositionally biased region" description="Basic and acidic residues" evidence="1">
    <location>
        <begin position="1"/>
        <end position="11"/>
    </location>
</feature>
<dbReference type="AlphaFoldDB" id="A0AAV7N1A9"/>
<feature type="region of interest" description="Disordered" evidence="1">
    <location>
        <begin position="1"/>
        <end position="35"/>
    </location>
</feature>
<comment type="caution">
    <text evidence="2">The sequence shown here is derived from an EMBL/GenBank/DDBJ whole genome shotgun (WGS) entry which is preliminary data.</text>
</comment>
<protein>
    <submittedName>
        <fullName evidence="2">Uncharacterized protein</fullName>
    </submittedName>
</protein>
<organism evidence="2 3">
    <name type="scientific">Pleurodeles waltl</name>
    <name type="common">Iberian ribbed newt</name>
    <dbReference type="NCBI Taxonomy" id="8319"/>
    <lineage>
        <taxon>Eukaryota</taxon>
        <taxon>Metazoa</taxon>
        <taxon>Chordata</taxon>
        <taxon>Craniata</taxon>
        <taxon>Vertebrata</taxon>
        <taxon>Euteleostomi</taxon>
        <taxon>Amphibia</taxon>
        <taxon>Batrachia</taxon>
        <taxon>Caudata</taxon>
        <taxon>Salamandroidea</taxon>
        <taxon>Salamandridae</taxon>
        <taxon>Pleurodelinae</taxon>
        <taxon>Pleurodeles</taxon>
    </lineage>
</organism>
<feature type="region of interest" description="Disordered" evidence="1">
    <location>
        <begin position="222"/>
        <end position="256"/>
    </location>
</feature>
<feature type="compositionally biased region" description="Polar residues" evidence="1">
    <location>
        <begin position="116"/>
        <end position="125"/>
    </location>
</feature>